<comment type="cofactor">
    <cofactor evidence="1">
        <name>pyridoxal 5'-phosphate</name>
        <dbReference type="ChEBI" id="CHEBI:597326"/>
    </cofactor>
</comment>
<evidence type="ECO:0000256" key="2">
    <source>
        <dbReference type="ARBA" id="ARBA00010869"/>
    </source>
</evidence>
<keyword evidence="4" id="KW-0456">Lyase</keyword>
<dbReference type="GO" id="GO:0003941">
    <property type="term" value="F:L-serine ammonia-lyase activity"/>
    <property type="evidence" value="ECO:0007669"/>
    <property type="project" value="TreeGrafter"/>
</dbReference>
<sequence>MSVTTRTTQLSTLANAIMQAHRLLRPQVAVTPLTHSAQLSTQTGSQIYLKCEHLQHTGSFKFRGASNKILTLSDKQRQQGVITASSGNHGQALALAGLRAGVPVTVYTTTQASPLKLAAIKGFGATVISLDSEPLSVELEAARQAKAQNTLFISPYNDADIIAGQGTVGVEIAEQLPDVDAVFVAVGGGGLISGIGSALAHLKPGTEIIGCWPENAPTMQRSLAAGEIIEMEEQDTLSDGTAGGIEPGSITFPLCQQLVNKTVLVSEQEIRDAMKQVARYERWMIEGAAGVALAGAIKLAADYQGKNLVVVLCGRNILLEKFLGAMA</sequence>
<evidence type="ECO:0000256" key="1">
    <source>
        <dbReference type="ARBA" id="ARBA00001933"/>
    </source>
</evidence>
<evidence type="ECO:0000256" key="4">
    <source>
        <dbReference type="ARBA" id="ARBA00023239"/>
    </source>
</evidence>
<dbReference type="GO" id="GO:0006567">
    <property type="term" value="P:L-threonine catabolic process"/>
    <property type="evidence" value="ECO:0007669"/>
    <property type="project" value="TreeGrafter"/>
</dbReference>
<dbReference type="GO" id="GO:0009097">
    <property type="term" value="P:isoleucine biosynthetic process"/>
    <property type="evidence" value="ECO:0007669"/>
    <property type="project" value="TreeGrafter"/>
</dbReference>
<evidence type="ECO:0000259" key="5">
    <source>
        <dbReference type="Pfam" id="PF00291"/>
    </source>
</evidence>
<dbReference type="PANTHER" id="PTHR48078">
    <property type="entry name" value="THREONINE DEHYDRATASE, MITOCHONDRIAL-RELATED"/>
    <property type="match status" value="1"/>
</dbReference>
<reference evidence="6 7" key="2">
    <citation type="submission" date="2020-06" db="EMBL/GenBank/DDBJ databases">
        <title>Polyphasic characterization of a Rahnella strain isolated from tree sap.</title>
        <authorList>
            <person name="Kim I.S."/>
        </authorList>
    </citation>
    <scope>NUCLEOTIDE SEQUENCE [LARGE SCALE GENOMIC DNA]</scope>
    <source>
        <strain evidence="6 7">SAP-1</strain>
    </source>
</reference>
<evidence type="ECO:0000256" key="3">
    <source>
        <dbReference type="ARBA" id="ARBA00022898"/>
    </source>
</evidence>
<dbReference type="PANTHER" id="PTHR48078:SF6">
    <property type="entry name" value="L-THREONINE DEHYDRATASE CATABOLIC TDCB"/>
    <property type="match status" value="1"/>
</dbReference>
<keyword evidence="3" id="KW-0663">Pyridoxal phosphate</keyword>
<keyword evidence="7" id="KW-1185">Reference proteome</keyword>
<dbReference type="RefSeq" id="WP_169404091.1">
    <property type="nucleotide sequence ID" value="NZ_JAADJU010000008.1"/>
</dbReference>
<dbReference type="AlphaFoldDB" id="A0A848MM54"/>
<dbReference type="InterPro" id="IPR000634">
    <property type="entry name" value="Ser/Thr_deHydtase_PyrdxlP-BS"/>
</dbReference>
<feature type="domain" description="Tryptophan synthase beta chain-like PALP" evidence="5">
    <location>
        <begin position="26"/>
        <end position="314"/>
    </location>
</feature>
<dbReference type="EMBL" id="JAADJU010000008">
    <property type="protein sequence ID" value="NMP28393.1"/>
    <property type="molecule type" value="Genomic_DNA"/>
</dbReference>
<dbReference type="CDD" id="cd01562">
    <property type="entry name" value="Thr-dehyd"/>
    <property type="match status" value="1"/>
</dbReference>
<dbReference type="SUPFAM" id="SSF53686">
    <property type="entry name" value="Tryptophan synthase beta subunit-like PLP-dependent enzymes"/>
    <property type="match status" value="1"/>
</dbReference>
<organism evidence="6 7">
    <name type="scientific">Rouxiella aceris</name>
    <dbReference type="NCBI Taxonomy" id="2703884"/>
    <lineage>
        <taxon>Bacteria</taxon>
        <taxon>Pseudomonadati</taxon>
        <taxon>Pseudomonadota</taxon>
        <taxon>Gammaproteobacteria</taxon>
        <taxon>Enterobacterales</taxon>
        <taxon>Yersiniaceae</taxon>
        <taxon>Rouxiella</taxon>
    </lineage>
</organism>
<dbReference type="GO" id="GO:0006565">
    <property type="term" value="P:L-serine catabolic process"/>
    <property type="evidence" value="ECO:0007669"/>
    <property type="project" value="TreeGrafter"/>
</dbReference>
<comment type="similarity">
    <text evidence="2">Belongs to the serine/threonine dehydratase family.</text>
</comment>
<dbReference type="InterPro" id="IPR036052">
    <property type="entry name" value="TrpB-like_PALP_sf"/>
</dbReference>
<dbReference type="GO" id="GO:0030170">
    <property type="term" value="F:pyridoxal phosphate binding"/>
    <property type="evidence" value="ECO:0007669"/>
    <property type="project" value="InterPro"/>
</dbReference>
<accession>A0A848MM54</accession>
<dbReference type="GO" id="GO:0004794">
    <property type="term" value="F:threonine deaminase activity"/>
    <property type="evidence" value="ECO:0007669"/>
    <property type="project" value="TreeGrafter"/>
</dbReference>
<protein>
    <submittedName>
        <fullName evidence="6">Threonine/serine dehydratase</fullName>
    </submittedName>
</protein>
<name>A0A848MM54_9GAMM</name>
<evidence type="ECO:0000313" key="6">
    <source>
        <dbReference type="EMBL" id="NMP28393.1"/>
    </source>
</evidence>
<evidence type="ECO:0000313" key="7">
    <source>
        <dbReference type="Proteomes" id="UP000585363"/>
    </source>
</evidence>
<dbReference type="Proteomes" id="UP000585363">
    <property type="component" value="Unassembled WGS sequence"/>
</dbReference>
<dbReference type="Pfam" id="PF00291">
    <property type="entry name" value="PALP"/>
    <property type="match status" value="1"/>
</dbReference>
<dbReference type="InterPro" id="IPR001926">
    <property type="entry name" value="TrpB-like_PALP"/>
</dbReference>
<dbReference type="NCBIfam" id="NF005292">
    <property type="entry name" value="PRK06815.1"/>
    <property type="match status" value="1"/>
</dbReference>
<dbReference type="FunFam" id="3.40.50.1100:FF:000005">
    <property type="entry name" value="Threonine dehydratase catabolic"/>
    <property type="match status" value="1"/>
</dbReference>
<dbReference type="PROSITE" id="PS00165">
    <property type="entry name" value="DEHYDRATASE_SER_THR"/>
    <property type="match status" value="1"/>
</dbReference>
<gene>
    <name evidence="6" type="ORF">GW590_16145</name>
</gene>
<dbReference type="InterPro" id="IPR050147">
    <property type="entry name" value="Ser/Thr_Dehydratase"/>
</dbReference>
<dbReference type="Gene3D" id="3.40.50.1100">
    <property type="match status" value="2"/>
</dbReference>
<proteinExistence type="inferred from homology"/>
<comment type="caution">
    <text evidence="6">The sequence shown here is derived from an EMBL/GenBank/DDBJ whole genome shotgun (WGS) entry which is preliminary data.</text>
</comment>
<reference evidence="6 7" key="1">
    <citation type="submission" date="2020-01" db="EMBL/GenBank/DDBJ databases">
        <authorList>
            <person name="Lee S.D."/>
        </authorList>
    </citation>
    <scope>NUCLEOTIDE SEQUENCE [LARGE SCALE GENOMIC DNA]</scope>
    <source>
        <strain evidence="6 7">SAP-1</strain>
    </source>
</reference>